<proteinExistence type="predicted"/>
<dbReference type="EMBL" id="JACGWJ010000014">
    <property type="protein sequence ID" value="KAL0373297.1"/>
    <property type="molecule type" value="Genomic_DNA"/>
</dbReference>
<organism evidence="1">
    <name type="scientific">Sesamum radiatum</name>
    <name type="common">Black benniseed</name>
    <dbReference type="NCBI Taxonomy" id="300843"/>
    <lineage>
        <taxon>Eukaryota</taxon>
        <taxon>Viridiplantae</taxon>
        <taxon>Streptophyta</taxon>
        <taxon>Embryophyta</taxon>
        <taxon>Tracheophyta</taxon>
        <taxon>Spermatophyta</taxon>
        <taxon>Magnoliopsida</taxon>
        <taxon>eudicotyledons</taxon>
        <taxon>Gunneridae</taxon>
        <taxon>Pentapetalae</taxon>
        <taxon>asterids</taxon>
        <taxon>lamiids</taxon>
        <taxon>Lamiales</taxon>
        <taxon>Pedaliaceae</taxon>
        <taxon>Sesamum</taxon>
    </lineage>
</organism>
<gene>
    <name evidence="1" type="ORF">Sradi_3245400</name>
</gene>
<reference evidence="1" key="2">
    <citation type="journal article" date="2024" name="Plant">
        <title>Genomic evolution and insights into agronomic trait innovations of Sesamum species.</title>
        <authorList>
            <person name="Miao H."/>
            <person name="Wang L."/>
            <person name="Qu L."/>
            <person name="Liu H."/>
            <person name="Sun Y."/>
            <person name="Le M."/>
            <person name="Wang Q."/>
            <person name="Wei S."/>
            <person name="Zheng Y."/>
            <person name="Lin W."/>
            <person name="Duan Y."/>
            <person name="Cao H."/>
            <person name="Xiong S."/>
            <person name="Wang X."/>
            <person name="Wei L."/>
            <person name="Li C."/>
            <person name="Ma Q."/>
            <person name="Ju M."/>
            <person name="Zhao R."/>
            <person name="Li G."/>
            <person name="Mu C."/>
            <person name="Tian Q."/>
            <person name="Mei H."/>
            <person name="Zhang T."/>
            <person name="Gao T."/>
            <person name="Zhang H."/>
        </authorList>
    </citation>
    <scope>NUCLEOTIDE SEQUENCE</scope>
    <source>
        <strain evidence="1">G02</strain>
    </source>
</reference>
<evidence type="ECO:0000313" key="1">
    <source>
        <dbReference type="EMBL" id="KAL0373297.1"/>
    </source>
</evidence>
<sequence>MWRKHLGLGSVRVRSFRLPSPGLGLGYGIGRRFPSWIRQLCLVLGTMLCQVARHRIPSHSGNDCGNISKAQYLQAYRRYHCHVMTGDGSSSWNSPSSLHTPTALDRAYSDRVNGTVTSRTNPRYSHRVHVTVMIPQV</sequence>
<protein>
    <submittedName>
        <fullName evidence="1">Uncharacterized protein</fullName>
    </submittedName>
</protein>
<comment type="caution">
    <text evidence="1">The sequence shown here is derived from an EMBL/GenBank/DDBJ whole genome shotgun (WGS) entry which is preliminary data.</text>
</comment>
<name>A0AAW2QZN4_SESRA</name>
<dbReference type="AlphaFoldDB" id="A0AAW2QZN4"/>
<accession>A0AAW2QZN4</accession>
<reference evidence="1" key="1">
    <citation type="submission" date="2020-06" db="EMBL/GenBank/DDBJ databases">
        <authorList>
            <person name="Li T."/>
            <person name="Hu X."/>
            <person name="Zhang T."/>
            <person name="Song X."/>
            <person name="Zhang H."/>
            <person name="Dai N."/>
            <person name="Sheng W."/>
            <person name="Hou X."/>
            <person name="Wei L."/>
        </authorList>
    </citation>
    <scope>NUCLEOTIDE SEQUENCE</scope>
    <source>
        <strain evidence="1">G02</strain>
        <tissue evidence="1">Leaf</tissue>
    </source>
</reference>